<dbReference type="STRING" id="756272.Plabr_3536"/>
<accession>F0SP30</accession>
<gene>
    <name evidence="2" type="ordered locus">Plabr_3536</name>
</gene>
<proteinExistence type="predicted"/>
<sequence length="177" mass="19209">MTDMLSIARAARNLRTALENKNQRIVFAESCTAGLMATTLSQIAGVSEILCGSAVTYRNATKSAWLDVSQEVLDDPKIGPVSEVVARQMAFGVLHKTREASIAVSITGHLGPHAPENLDGVAFAGICQQGSSLYDIQVIEYQLPDTYSDLTDANELRIRRQIDLVTRVFTDVAQVLT</sequence>
<evidence type="ECO:0000313" key="2">
    <source>
        <dbReference type="EMBL" id="ADY61133.1"/>
    </source>
</evidence>
<dbReference type="HOGENOM" id="CLU_1487748_0_0_0"/>
<evidence type="ECO:0000259" key="1">
    <source>
        <dbReference type="Pfam" id="PF02464"/>
    </source>
</evidence>
<dbReference type="InterPro" id="IPR008136">
    <property type="entry name" value="CinA_C"/>
</dbReference>
<dbReference type="Proteomes" id="UP000006860">
    <property type="component" value="Chromosome"/>
</dbReference>
<dbReference type="Gene3D" id="3.90.950.20">
    <property type="entry name" value="CinA-like"/>
    <property type="match status" value="1"/>
</dbReference>
<feature type="domain" description="CinA C-terminal" evidence="1">
    <location>
        <begin position="11"/>
        <end position="131"/>
    </location>
</feature>
<name>F0SP30_RUBBR</name>
<evidence type="ECO:0000313" key="3">
    <source>
        <dbReference type="Proteomes" id="UP000006860"/>
    </source>
</evidence>
<dbReference type="NCBIfam" id="TIGR00199">
    <property type="entry name" value="PncC_domain"/>
    <property type="match status" value="1"/>
</dbReference>
<dbReference type="eggNOG" id="COG1546">
    <property type="taxonomic scope" value="Bacteria"/>
</dbReference>
<dbReference type="KEGG" id="pbs:Plabr_3536"/>
<dbReference type="OrthoDB" id="281405at2"/>
<dbReference type="InterPro" id="IPR036653">
    <property type="entry name" value="CinA-like_C"/>
</dbReference>
<dbReference type="Pfam" id="PF02464">
    <property type="entry name" value="CinA"/>
    <property type="match status" value="1"/>
</dbReference>
<dbReference type="SUPFAM" id="SSF142433">
    <property type="entry name" value="CinA-like"/>
    <property type="match status" value="1"/>
</dbReference>
<protein>
    <submittedName>
        <fullName evidence="2">CinA domain protein</fullName>
    </submittedName>
</protein>
<reference evidence="3" key="1">
    <citation type="submission" date="2011-02" db="EMBL/GenBank/DDBJ databases">
        <title>The complete genome of Planctomyces brasiliensis DSM 5305.</title>
        <authorList>
            <person name="Lucas S."/>
            <person name="Copeland A."/>
            <person name="Lapidus A."/>
            <person name="Bruce D."/>
            <person name="Goodwin L."/>
            <person name="Pitluck S."/>
            <person name="Kyrpides N."/>
            <person name="Mavromatis K."/>
            <person name="Pagani I."/>
            <person name="Ivanova N."/>
            <person name="Ovchinnikova G."/>
            <person name="Lu M."/>
            <person name="Detter J.C."/>
            <person name="Han C."/>
            <person name="Land M."/>
            <person name="Hauser L."/>
            <person name="Markowitz V."/>
            <person name="Cheng J.-F."/>
            <person name="Hugenholtz P."/>
            <person name="Woyke T."/>
            <person name="Wu D."/>
            <person name="Tindall B."/>
            <person name="Pomrenke H.G."/>
            <person name="Brambilla E."/>
            <person name="Klenk H.-P."/>
            <person name="Eisen J.A."/>
        </authorList>
    </citation>
    <scope>NUCLEOTIDE SEQUENCE [LARGE SCALE GENOMIC DNA]</scope>
    <source>
        <strain evidence="3">ATCC 49424 / DSM 5305 / JCM 21570 / NBRC 103401 / IFAM 1448</strain>
    </source>
</reference>
<dbReference type="EMBL" id="CP002546">
    <property type="protein sequence ID" value="ADY61133.1"/>
    <property type="molecule type" value="Genomic_DNA"/>
</dbReference>
<keyword evidence="3" id="KW-1185">Reference proteome</keyword>
<dbReference type="AlphaFoldDB" id="F0SP30"/>
<dbReference type="RefSeq" id="WP_013629852.1">
    <property type="nucleotide sequence ID" value="NC_015174.1"/>
</dbReference>
<organism evidence="2 3">
    <name type="scientific">Rubinisphaera brasiliensis (strain ATCC 49424 / DSM 5305 / JCM 21570 / IAM 15109 / NBRC 103401 / IFAM 1448)</name>
    <name type="common">Planctomyces brasiliensis</name>
    <dbReference type="NCBI Taxonomy" id="756272"/>
    <lineage>
        <taxon>Bacteria</taxon>
        <taxon>Pseudomonadati</taxon>
        <taxon>Planctomycetota</taxon>
        <taxon>Planctomycetia</taxon>
        <taxon>Planctomycetales</taxon>
        <taxon>Planctomycetaceae</taxon>
        <taxon>Rubinisphaera</taxon>
    </lineage>
</organism>